<dbReference type="GO" id="GO:0003824">
    <property type="term" value="F:catalytic activity"/>
    <property type="evidence" value="ECO:0007669"/>
    <property type="project" value="InterPro"/>
</dbReference>
<dbReference type="EMBL" id="NXIB02000010">
    <property type="protein sequence ID" value="PHX56878.1"/>
    <property type="molecule type" value="Genomic_DNA"/>
</dbReference>
<comment type="similarity">
    <text evidence="1">Belongs to the NodU/CmcH family.</text>
</comment>
<evidence type="ECO:0000313" key="4">
    <source>
        <dbReference type="EMBL" id="PHX56878.1"/>
    </source>
</evidence>
<name>A0A2G4F565_9CYAN</name>
<dbReference type="CDD" id="cd24033">
    <property type="entry name" value="ASKHA_NBD_NodU_CmcH-like_N"/>
    <property type="match status" value="1"/>
</dbReference>
<dbReference type="InterPro" id="IPR031730">
    <property type="entry name" value="Carbam_trans_C"/>
</dbReference>
<dbReference type="InterPro" id="IPR003696">
    <property type="entry name" value="Carbtransf_dom"/>
</dbReference>
<reference evidence="4" key="1">
    <citation type="submission" date="2017-10" db="EMBL/GenBank/DDBJ databases">
        <title>Draft genome sequence of the planktic cyanobacteria Tychonema bourrellyi isolated from alpine lentic freshwater.</title>
        <authorList>
            <person name="Tett A."/>
            <person name="Armanini F."/>
            <person name="Asnicar F."/>
            <person name="Boscaini A."/>
            <person name="Pasolli E."/>
            <person name="Zolfo M."/>
            <person name="Donati C."/>
            <person name="Salmaso N."/>
            <person name="Segata N."/>
        </authorList>
    </citation>
    <scope>NUCLEOTIDE SEQUENCE</scope>
    <source>
        <strain evidence="4">FEM_GT703</strain>
    </source>
</reference>
<evidence type="ECO:0008006" key="6">
    <source>
        <dbReference type="Google" id="ProtNLM"/>
    </source>
</evidence>
<keyword evidence="5" id="KW-1185">Reference proteome</keyword>
<evidence type="ECO:0000313" key="5">
    <source>
        <dbReference type="Proteomes" id="UP000226442"/>
    </source>
</evidence>
<dbReference type="PANTHER" id="PTHR34847:SF1">
    <property type="entry name" value="NODULATION PROTEIN U"/>
    <property type="match status" value="1"/>
</dbReference>
<gene>
    <name evidence="4" type="ORF">CP500_003125</name>
</gene>
<protein>
    <recommendedName>
        <fullName evidence="6">Carbamoyltransferase</fullName>
    </recommendedName>
</protein>
<dbReference type="PANTHER" id="PTHR34847">
    <property type="entry name" value="NODULATION PROTEIN U"/>
    <property type="match status" value="1"/>
</dbReference>
<dbReference type="Pfam" id="PF16861">
    <property type="entry name" value="Carbam_trans_C"/>
    <property type="match status" value="1"/>
</dbReference>
<dbReference type="OrthoDB" id="9780777at2"/>
<sequence>MHDSLWIVELICVTKVWSQIDWSVSMAIDSQLIGVSLAFNFHDSNCALSIGNTIVATLELERLFRSKRMSASIAHMELAVNYLLHCYNLRSSQIDYLVVNALNNPFDQVSSNKDIREATYRFLGKDHLTYVVRHHLAHAGYFYFSPFRRALICSCDGGGDLGERVTYFLGDGACLERLEIEVSRHTSTKPYGQFSSFLYGEAFCEGKLMALSSFGATSERIIELVNSIFPKLRNVLFSEGQGLLNETFQGFQGMAQSDPIQAADLAYAVQEEFVRRRVSDIKSVFIPEYKNLVLVGGSALNLSCNTSILNEVTKNVYIPPCCDDTGIAAGQCAVVIANLLGVRATFNLPYMSVDENNLERSRYFGSASAQHNLVQDVTVAAKQLAEGALCLTHIGRPEVGPRALGHRSFLIGAGDIRQRESVSSTIKKREWYRPVAPIILAEDATEYFFGGPNESPYMLYSYHATDTGKEFIPAGLHIDGTARVQTVTKEDDETLYRLLIEYKKITGVGVLLNTSLNLKGQPLSNFAFDTLEISRKINMKSFILTNEESEN</sequence>
<dbReference type="InterPro" id="IPR051338">
    <property type="entry name" value="NodU/CmcH_Carbamoyltrnsfr"/>
</dbReference>
<dbReference type="AlphaFoldDB" id="A0A2G4F565"/>
<organism evidence="4 5">
    <name type="scientific">Tychonema bourrellyi FEM_GT703</name>
    <dbReference type="NCBI Taxonomy" id="2040638"/>
    <lineage>
        <taxon>Bacteria</taxon>
        <taxon>Bacillati</taxon>
        <taxon>Cyanobacteriota</taxon>
        <taxon>Cyanophyceae</taxon>
        <taxon>Oscillatoriophycideae</taxon>
        <taxon>Oscillatoriales</taxon>
        <taxon>Microcoleaceae</taxon>
        <taxon>Tychonema</taxon>
    </lineage>
</organism>
<comment type="caution">
    <text evidence="4">The sequence shown here is derived from an EMBL/GenBank/DDBJ whole genome shotgun (WGS) entry which is preliminary data.</text>
</comment>
<evidence type="ECO:0000256" key="1">
    <source>
        <dbReference type="ARBA" id="ARBA00006129"/>
    </source>
</evidence>
<feature type="domain" description="Carbamoyltransferase" evidence="2">
    <location>
        <begin position="132"/>
        <end position="330"/>
    </location>
</feature>
<dbReference type="Gene3D" id="3.30.420.40">
    <property type="match status" value="2"/>
</dbReference>
<dbReference type="Gene3D" id="3.90.870.20">
    <property type="entry name" value="Carbamoyltransferase, C-terminal domain"/>
    <property type="match status" value="1"/>
</dbReference>
<dbReference type="Pfam" id="PF02543">
    <property type="entry name" value="Carbam_trans_N"/>
    <property type="match status" value="1"/>
</dbReference>
<evidence type="ECO:0000259" key="2">
    <source>
        <dbReference type="Pfam" id="PF02543"/>
    </source>
</evidence>
<accession>A0A2G4F565</accession>
<evidence type="ECO:0000259" key="3">
    <source>
        <dbReference type="Pfam" id="PF16861"/>
    </source>
</evidence>
<proteinExistence type="inferred from homology"/>
<feature type="domain" description="Carbamoyltransferase C-terminal" evidence="3">
    <location>
        <begin position="381"/>
        <end position="545"/>
    </location>
</feature>
<dbReference type="Proteomes" id="UP000226442">
    <property type="component" value="Unassembled WGS sequence"/>
</dbReference>
<dbReference type="InterPro" id="IPR038152">
    <property type="entry name" value="Carbam_trans_C_sf"/>
</dbReference>